<evidence type="ECO:0000313" key="6">
    <source>
        <dbReference type="EMBL" id="PEH42987.1"/>
    </source>
</evidence>
<dbReference type="InterPro" id="IPR001173">
    <property type="entry name" value="Glyco_trans_2-like"/>
</dbReference>
<organism evidence="6 7">
    <name type="scientific">Burkholderia gladioli</name>
    <name type="common">Pseudomonas marginata</name>
    <name type="synonym">Phytomonas marginata</name>
    <dbReference type="NCBI Taxonomy" id="28095"/>
    <lineage>
        <taxon>Bacteria</taxon>
        <taxon>Pseudomonadati</taxon>
        <taxon>Pseudomonadota</taxon>
        <taxon>Betaproteobacteria</taxon>
        <taxon>Burkholderiales</taxon>
        <taxon>Burkholderiaceae</taxon>
        <taxon>Burkholderia</taxon>
    </lineage>
</organism>
<dbReference type="Proteomes" id="UP000220629">
    <property type="component" value="Unassembled WGS sequence"/>
</dbReference>
<dbReference type="Pfam" id="PF00535">
    <property type="entry name" value="Glycos_transf_2"/>
    <property type="match status" value="1"/>
</dbReference>
<feature type="region of interest" description="Disordered" evidence="4">
    <location>
        <begin position="1"/>
        <end position="67"/>
    </location>
</feature>
<evidence type="ECO:0000313" key="7">
    <source>
        <dbReference type="Proteomes" id="UP000220629"/>
    </source>
</evidence>
<name>A0A2A7SH45_BURGA</name>
<reference evidence="7" key="1">
    <citation type="submission" date="2017-09" db="EMBL/GenBank/DDBJ databases">
        <title>FDA dAtabase for Regulatory Grade micrObial Sequences (FDA-ARGOS): Supporting development and validation of Infectious Disease Dx tests.</title>
        <authorList>
            <person name="Minogue T."/>
            <person name="Wolcott M."/>
            <person name="Wasieloski L."/>
            <person name="Aguilar W."/>
            <person name="Moore D."/>
            <person name="Tallon L."/>
            <person name="Sadzewicz L."/>
            <person name="Ott S."/>
            <person name="Zhao X."/>
            <person name="Nagaraj S."/>
            <person name="Vavikolanu K."/>
            <person name="Aluvathingal J."/>
            <person name="Nadendla S."/>
            <person name="Sichtig H."/>
        </authorList>
    </citation>
    <scope>NUCLEOTIDE SEQUENCE [LARGE SCALE GENOMIC DNA]</scope>
    <source>
        <strain evidence="7">FDAARGOS_390</strain>
    </source>
</reference>
<protein>
    <submittedName>
        <fullName evidence="6">Glycosyl transferase</fullName>
    </submittedName>
</protein>
<feature type="compositionally biased region" description="Basic and acidic residues" evidence="4">
    <location>
        <begin position="13"/>
        <end position="25"/>
    </location>
</feature>
<comment type="similarity">
    <text evidence="1">Belongs to the glycosyltransferase 2 family.</text>
</comment>
<gene>
    <name evidence="6" type="ORF">CRM94_12950</name>
</gene>
<evidence type="ECO:0000256" key="1">
    <source>
        <dbReference type="ARBA" id="ARBA00006739"/>
    </source>
</evidence>
<dbReference type="GO" id="GO:0016757">
    <property type="term" value="F:glycosyltransferase activity"/>
    <property type="evidence" value="ECO:0007669"/>
    <property type="project" value="UniProtKB-KW"/>
</dbReference>
<keyword evidence="2" id="KW-0328">Glycosyltransferase</keyword>
<evidence type="ECO:0000256" key="3">
    <source>
        <dbReference type="ARBA" id="ARBA00022679"/>
    </source>
</evidence>
<dbReference type="RefSeq" id="WP_096751457.1">
    <property type="nucleotide sequence ID" value="NZ_CADEPU010000002.1"/>
</dbReference>
<dbReference type="PANTHER" id="PTHR43179:SF12">
    <property type="entry name" value="GALACTOFURANOSYLTRANSFERASE GLFT2"/>
    <property type="match status" value="1"/>
</dbReference>
<feature type="domain" description="Glycosyltransferase 2-like" evidence="5">
    <location>
        <begin position="72"/>
        <end position="230"/>
    </location>
</feature>
<dbReference type="AlphaFoldDB" id="A0A2A7SH45"/>
<feature type="compositionally biased region" description="Polar residues" evidence="4">
    <location>
        <begin position="31"/>
        <end position="43"/>
    </location>
</feature>
<evidence type="ECO:0000259" key="5">
    <source>
        <dbReference type="Pfam" id="PF00535"/>
    </source>
</evidence>
<keyword evidence="3 6" id="KW-0808">Transferase</keyword>
<sequence length="356" mass="37970">MRNPDSLGAAARGEPDDAPRQRDTRAIAWPTDTQVPSPSQAPAGTSRHASFAADEPATPPPDDAPPLDTRITVIVLTWRRKPELARTLARLAALPEKPAVIVVDNGSADGSEVLAASFPRTTAICAASNIGAAARNLGAEQASTPYIAFCDDDTWWQPGSVRAAADLLDACPNVAAVTARVTVGAVAGGEMREDPTCALMRDSPLGRPAGLPGPAILGLLAGATAFRREAFLAAGGYHPRYFIGGEEALLALDLASAGWQLVYAEQLSVHHAPSALRDAPARASLLARNACWTAWLRLPWPAALAATLRLAPRLWRDAGWRGCLQALRGWGWIRRERRVLPAHVERMRRRVEAARG</sequence>
<dbReference type="Gene3D" id="3.90.550.10">
    <property type="entry name" value="Spore Coat Polysaccharide Biosynthesis Protein SpsA, Chain A"/>
    <property type="match status" value="1"/>
</dbReference>
<dbReference type="PANTHER" id="PTHR43179">
    <property type="entry name" value="RHAMNOSYLTRANSFERASE WBBL"/>
    <property type="match status" value="1"/>
</dbReference>
<dbReference type="InterPro" id="IPR029044">
    <property type="entry name" value="Nucleotide-diphossugar_trans"/>
</dbReference>
<dbReference type="SUPFAM" id="SSF53448">
    <property type="entry name" value="Nucleotide-diphospho-sugar transferases"/>
    <property type="match status" value="1"/>
</dbReference>
<evidence type="ECO:0000256" key="2">
    <source>
        <dbReference type="ARBA" id="ARBA00022676"/>
    </source>
</evidence>
<dbReference type="EMBL" id="PDDY01000001">
    <property type="protein sequence ID" value="PEH42987.1"/>
    <property type="molecule type" value="Genomic_DNA"/>
</dbReference>
<evidence type="ECO:0000256" key="4">
    <source>
        <dbReference type="SAM" id="MobiDB-lite"/>
    </source>
</evidence>
<accession>A0A2A7SH45</accession>
<comment type="caution">
    <text evidence="6">The sequence shown here is derived from an EMBL/GenBank/DDBJ whole genome shotgun (WGS) entry which is preliminary data.</text>
</comment>
<proteinExistence type="inferred from homology"/>